<feature type="transmembrane region" description="Helical" evidence="4">
    <location>
        <begin position="322"/>
        <end position="346"/>
    </location>
</feature>
<dbReference type="GO" id="GO:0052621">
    <property type="term" value="F:diguanylate cyclase activity"/>
    <property type="evidence" value="ECO:0007669"/>
    <property type="project" value="UniProtKB-EC"/>
</dbReference>
<keyword evidence="4" id="KW-1133">Transmembrane helix</keyword>
<proteinExistence type="predicted"/>
<evidence type="ECO:0000259" key="5">
    <source>
        <dbReference type="PROSITE" id="PS50887"/>
    </source>
</evidence>
<dbReference type="SMART" id="SM00267">
    <property type="entry name" value="GGDEF"/>
    <property type="match status" value="1"/>
</dbReference>
<dbReference type="PANTHER" id="PTHR45138">
    <property type="entry name" value="REGULATORY COMPONENTS OF SENSORY TRANSDUCTION SYSTEM"/>
    <property type="match status" value="1"/>
</dbReference>
<dbReference type="InterPro" id="IPR011623">
    <property type="entry name" value="7TMR_DISM_rcpt_extracell_dom1"/>
</dbReference>
<feature type="transmembrane region" description="Helical" evidence="4">
    <location>
        <begin position="261"/>
        <end position="283"/>
    </location>
</feature>
<evidence type="ECO:0000256" key="1">
    <source>
        <dbReference type="ARBA" id="ARBA00012528"/>
    </source>
</evidence>
<evidence type="ECO:0000313" key="6">
    <source>
        <dbReference type="EMBL" id="MDN3920049.1"/>
    </source>
</evidence>
<protein>
    <recommendedName>
        <fullName evidence="1">diguanylate cyclase</fullName>
        <ecNumber evidence="1">2.7.7.65</ecNumber>
    </recommendedName>
</protein>
<dbReference type="SUPFAM" id="SSF55073">
    <property type="entry name" value="Nucleotide cyclase"/>
    <property type="match status" value="1"/>
</dbReference>
<keyword evidence="4" id="KW-0812">Transmembrane</keyword>
<keyword evidence="4" id="KW-0472">Membrane</keyword>
<dbReference type="InterPro" id="IPR050469">
    <property type="entry name" value="Diguanylate_Cyclase"/>
</dbReference>
<dbReference type="InterPro" id="IPR043128">
    <property type="entry name" value="Rev_trsase/Diguanyl_cyclase"/>
</dbReference>
<dbReference type="EC" id="2.7.7.65" evidence="1"/>
<gene>
    <name evidence="6" type="ORF">QWJ38_07120</name>
</gene>
<dbReference type="Gene3D" id="3.30.70.270">
    <property type="match status" value="1"/>
</dbReference>
<feature type="transmembrane region" description="Helical" evidence="4">
    <location>
        <begin position="410"/>
        <end position="429"/>
    </location>
</feature>
<reference evidence="6 7" key="1">
    <citation type="submission" date="2023-06" db="EMBL/GenBank/DDBJ databases">
        <title>Pelomonas sp. PFR6 16S ribosomal RNA gene Genome sequencing and assembly.</title>
        <authorList>
            <person name="Woo H."/>
        </authorList>
    </citation>
    <scope>NUCLEOTIDE SEQUENCE [LARGE SCALE GENOMIC DNA]</scope>
    <source>
        <strain evidence="6 7">PFR6</strain>
    </source>
</reference>
<feature type="transmembrane region" description="Helical" evidence="4">
    <location>
        <begin position="358"/>
        <end position="377"/>
    </location>
</feature>
<dbReference type="PROSITE" id="PS50887">
    <property type="entry name" value="GGDEF"/>
    <property type="match status" value="1"/>
</dbReference>
<dbReference type="InterPro" id="IPR011622">
    <property type="entry name" value="7TMR_DISM_rcpt_extracell_dom2"/>
</dbReference>
<dbReference type="NCBIfam" id="TIGR00254">
    <property type="entry name" value="GGDEF"/>
    <property type="match status" value="1"/>
</dbReference>
<comment type="catalytic activity">
    <reaction evidence="2">
        <text>2 GTP = 3',3'-c-di-GMP + 2 diphosphate</text>
        <dbReference type="Rhea" id="RHEA:24898"/>
        <dbReference type="ChEBI" id="CHEBI:33019"/>
        <dbReference type="ChEBI" id="CHEBI:37565"/>
        <dbReference type="ChEBI" id="CHEBI:58805"/>
        <dbReference type="EC" id="2.7.7.65"/>
    </reaction>
</comment>
<keyword evidence="6" id="KW-0548">Nucleotidyltransferase</keyword>
<dbReference type="CDD" id="cd01949">
    <property type="entry name" value="GGDEF"/>
    <property type="match status" value="1"/>
</dbReference>
<feature type="coiled-coil region" evidence="3">
    <location>
        <begin position="464"/>
        <end position="520"/>
    </location>
</feature>
<feature type="transmembrane region" description="Helical" evidence="4">
    <location>
        <begin position="383"/>
        <end position="403"/>
    </location>
</feature>
<feature type="transmembrane region" description="Helical" evidence="4">
    <location>
        <begin position="444"/>
        <end position="461"/>
    </location>
</feature>
<name>A0ABT8DNW5_9BURK</name>
<dbReference type="Pfam" id="PF07695">
    <property type="entry name" value="7TMR-DISM_7TM"/>
    <property type="match status" value="1"/>
</dbReference>
<comment type="caution">
    <text evidence="6">The sequence shown here is derived from an EMBL/GenBank/DDBJ whole genome shotgun (WGS) entry which is preliminary data.</text>
</comment>
<feature type="domain" description="GGDEF" evidence="5">
    <location>
        <begin position="548"/>
        <end position="682"/>
    </location>
</feature>
<keyword evidence="7" id="KW-1185">Reference proteome</keyword>
<dbReference type="PANTHER" id="PTHR45138:SF9">
    <property type="entry name" value="DIGUANYLATE CYCLASE DGCM-RELATED"/>
    <property type="match status" value="1"/>
</dbReference>
<dbReference type="Proteomes" id="UP001228044">
    <property type="component" value="Unassembled WGS sequence"/>
</dbReference>
<evidence type="ECO:0000256" key="2">
    <source>
        <dbReference type="ARBA" id="ARBA00034247"/>
    </source>
</evidence>
<keyword evidence="6" id="KW-0012">Acyltransferase</keyword>
<keyword evidence="6" id="KW-0808">Transferase</keyword>
<dbReference type="Gene3D" id="2.60.40.2380">
    <property type="match status" value="1"/>
</dbReference>
<dbReference type="Pfam" id="PF07696">
    <property type="entry name" value="7TMR-DISMED2"/>
    <property type="match status" value="1"/>
</dbReference>
<dbReference type="InterPro" id="IPR000160">
    <property type="entry name" value="GGDEF_dom"/>
</dbReference>
<dbReference type="InterPro" id="IPR029787">
    <property type="entry name" value="Nucleotide_cyclase"/>
</dbReference>
<keyword evidence="3" id="KW-0175">Coiled coil</keyword>
<dbReference type="EMBL" id="JAUHHC010000002">
    <property type="protein sequence ID" value="MDN3920049.1"/>
    <property type="molecule type" value="Genomic_DNA"/>
</dbReference>
<evidence type="ECO:0000256" key="4">
    <source>
        <dbReference type="SAM" id="Phobius"/>
    </source>
</evidence>
<dbReference type="RefSeq" id="WP_290358367.1">
    <property type="nucleotide sequence ID" value="NZ_JAUHHC010000002.1"/>
</dbReference>
<evidence type="ECO:0000313" key="7">
    <source>
        <dbReference type="Proteomes" id="UP001228044"/>
    </source>
</evidence>
<evidence type="ECO:0000256" key="3">
    <source>
        <dbReference type="SAM" id="Coils"/>
    </source>
</evidence>
<organism evidence="6 7">
    <name type="scientific">Roseateles violae</name>
    <dbReference type="NCBI Taxonomy" id="3058042"/>
    <lineage>
        <taxon>Bacteria</taxon>
        <taxon>Pseudomonadati</taxon>
        <taxon>Pseudomonadota</taxon>
        <taxon>Betaproteobacteria</taxon>
        <taxon>Burkholderiales</taxon>
        <taxon>Sphaerotilaceae</taxon>
        <taxon>Roseateles</taxon>
    </lineage>
</organism>
<dbReference type="Pfam" id="PF00990">
    <property type="entry name" value="GGDEF"/>
    <property type="match status" value="1"/>
</dbReference>
<feature type="transmembrane region" description="Helical" evidence="4">
    <location>
        <begin position="290"/>
        <end position="310"/>
    </location>
</feature>
<sequence length="682" mass="75052">MYKLASRFLAVWGPLQAGTEAFVIGRRVCDDRSTRIAAAGHPFRQARLDHTHNAHPSCVLLTLCRSMHQTIRHFLFGITLCALALCSGTASANAPVLDARMDTRDSVSLTEYFSVLEDPSGTMTLSELTRPGAPDRFTAGRGRGEALGYSYTRSAMWLRLRMVNPGENAIERQLLISYALLAELDFYRPGTDGSGYEHLALGYARPFAARPHKSRFFVLPVRLQPGATQELYLRVASPNSLNVPAQLWKPAALQAHEHRDYFIQALYFGIVIAIGIYNLMLFLALRDISYLLYVGFAGCVSLALAAFTGIGQEFLWGDLPAWSMMGVNVPTALAAIAILAFARRVLNTADQAPRLDRLLRLFMGLNLLAFVSLPLWFRQVTPFFVALSAATSLLLLVTGLVCASRRQRSAYYFVAAFTAILLAVMLTHLRNLGVLPTNVFTVDGTQIGSAIEMLLLSFALAERYNALRREKAQAQAAALEAERQLVERLKASEQQLESRVAERTAELEAANRKLEALSSTDVLTGLANRRHFETALASEWQRARRNGQPLALGLIDVDWFKLYNDRHGHQAGDTCLRRVAEVIASCLSRNSDVVARIGGEEFVFIAPATDVEGALNMGRRVCEALQALQLPHEASAYGCVTASIGVAALRPSGQTTPDELFKAADQAMYRAKREGRNRAVCA</sequence>
<accession>A0ABT8DNW5</accession>
<dbReference type="GO" id="GO:0016746">
    <property type="term" value="F:acyltransferase activity"/>
    <property type="evidence" value="ECO:0007669"/>
    <property type="project" value="UniProtKB-KW"/>
</dbReference>